<keyword evidence="1" id="KW-0732">Signal</keyword>
<evidence type="ECO:0000313" key="3">
    <source>
        <dbReference type="Proteomes" id="UP000436016"/>
    </source>
</evidence>
<keyword evidence="3" id="KW-1185">Reference proteome</keyword>
<dbReference type="Gene3D" id="3.90.226.10">
    <property type="entry name" value="2-enoyl-CoA Hydratase, Chain A, domain 1"/>
    <property type="match status" value="1"/>
</dbReference>
<dbReference type="Proteomes" id="UP000436016">
    <property type="component" value="Unassembled WGS sequence"/>
</dbReference>
<reference evidence="2 3" key="1">
    <citation type="submission" date="2019-12" db="EMBL/GenBank/DDBJ databases">
        <title>Strain KN286 was isolated from seawater, which was collected from Caroline Seamount in the tropical western Pacific.</title>
        <authorList>
            <person name="Wang Q."/>
        </authorList>
    </citation>
    <scope>NUCLEOTIDE SEQUENCE [LARGE SCALE GENOMIC DNA]</scope>
    <source>
        <strain evidence="2 3">KN286</strain>
    </source>
</reference>
<sequence length="188" mass="20373">MTHALRLMAAGIALAAAAPALAADFEVGTYENGSSYIFMTGDIEEGDAQRFTSAYLKIKSKPEGRIEDVWLHSEGGLLEPALAIGYMIRGWGLDTLVDEEEVCLSACGFIWLSGASRYASERALIGFHTVWSHGMVAHDGNALVKDFLSELGYGPQVADYVITPEPDEMIYLTASDARRLGIPFGHVE</sequence>
<dbReference type="InterPro" id="IPR029045">
    <property type="entry name" value="ClpP/crotonase-like_dom_sf"/>
</dbReference>
<feature type="chain" id="PRO_5025415586" description="Clp protease" evidence="1">
    <location>
        <begin position="23"/>
        <end position="188"/>
    </location>
</feature>
<dbReference type="EMBL" id="WUWG01000005">
    <property type="protein sequence ID" value="MXU66344.1"/>
    <property type="molecule type" value="Genomic_DNA"/>
</dbReference>
<feature type="signal peptide" evidence="1">
    <location>
        <begin position="1"/>
        <end position="22"/>
    </location>
</feature>
<evidence type="ECO:0008006" key="4">
    <source>
        <dbReference type="Google" id="ProtNLM"/>
    </source>
</evidence>
<protein>
    <recommendedName>
        <fullName evidence="4">Clp protease</fullName>
    </recommendedName>
</protein>
<gene>
    <name evidence="2" type="ORF">GSH16_12900</name>
</gene>
<organism evidence="2 3">
    <name type="scientific">Oceanomicrobium pacificus</name>
    <dbReference type="NCBI Taxonomy" id="2692916"/>
    <lineage>
        <taxon>Bacteria</taxon>
        <taxon>Pseudomonadati</taxon>
        <taxon>Pseudomonadota</taxon>
        <taxon>Alphaproteobacteria</taxon>
        <taxon>Rhodobacterales</taxon>
        <taxon>Paracoccaceae</taxon>
        <taxon>Oceanomicrobium</taxon>
    </lineage>
</organism>
<dbReference type="SUPFAM" id="SSF52096">
    <property type="entry name" value="ClpP/crotonase"/>
    <property type="match status" value="1"/>
</dbReference>
<proteinExistence type="predicted"/>
<dbReference type="RefSeq" id="WP_160855720.1">
    <property type="nucleotide sequence ID" value="NZ_WUWG01000005.1"/>
</dbReference>
<evidence type="ECO:0000256" key="1">
    <source>
        <dbReference type="SAM" id="SignalP"/>
    </source>
</evidence>
<evidence type="ECO:0000313" key="2">
    <source>
        <dbReference type="EMBL" id="MXU66344.1"/>
    </source>
</evidence>
<dbReference type="AlphaFoldDB" id="A0A6B0TZA4"/>
<accession>A0A6B0TZA4</accession>
<comment type="caution">
    <text evidence="2">The sequence shown here is derived from an EMBL/GenBank/DDBJ whole genome shotgun (WGS) entry which is preliminary data.</text>
</comment>
<name>A0A6B0TZA4_9RHOB</name>